<gene>
    <name evidence="2" type="ORF">GGR48_000129</name>
</gene>
<dbReference type="Proteomes" id="UP000538670">
    <property type="component" value="Unassembled WGS sequence"/>
</dbReference>
<sequence length="73" mass="7756">MAHFVPAGGAMAANDGATDGRRMPAFLLLIMLTIPALGVWFFLARGFRPDLRRTALFYALAIHGIGLLGAIAT</sequence>
<protein>
    <submittedName>
        <fullName evidence="2">Uncharacterized protein</fullName>
    </submittedName>
</protein>
<dbReference type="RefSeq" id="WP_183949827.1">
    <property type="nucleotide sequence ID" value="NZ_JACIDH010000001.1"/>
</dbReference>
<reference evidence="2 3" key="1">
    <citation type="submission" date="2020-08" db="EMBL/GenBank/DDBJ databases">
        <title>Genomic Encyclopedia of Type Strains, Phase IV (KMG-IV): sequencing the most valuable type-strain genomes for metagenomic binning, comparative biology and taxonomic classification.</title>
        <authorList>
            <person name="Goeker M."/>
        </authorList>
    </citation>
    <scope>NUCLEOTIDE SEQUENCE [LARGE SCALE GENOMIC DNA]</scope>
    <source>
        <strain evidence="2 3">DSM 19512</strain>
    </source>
</reference>
<proteinExistence type="predicted"/>
<evidence type="ECO:0000313" key="3">
    <source>
        <dbReference type="Proteomes" id="UP000538670"/>
    </source>
</evidence>
<organism evidence="2 3">
    <name type="scientific">Sphingomonas pseudosanguinis</name>
    <dbReference type="NCBI Taxonomy" id="413712"/>
    <lineage>
        <taxon>Bacteria</taxon>
        <taxon>Pseudomonadati</taxon>
        <taxon>Pseudomonadota</taxon>
        <taxon>Alphaproteobacteria</taxon>
        <taxon>Sphingomonadales</taxon>
        <taxon>Sphingomonadaceae</taxon>
        <taxon>Sphingomonas</taxon>
    </lineage>
</organism>
<comment type="caution">
    <text evidence="2">The sequence shown here is derived from an EMBL/GenBank/DDBJ whole genome shotgun (WGS) entry which is preliminary data.</text>
</comment>
<keyword evidence="1" id="KW-0812">Transmembrane</keyword>
<keyword evidence="1" id="KW-1133">Transmembrane helix</keyword>
<keyword evidence="1" id="KW-0472">Membrane</keyword>
<name>A0A7W6F1I1_9SPHN</name>
<evidence type="ECO:0000256" key="1">
    <source>
        <dbReference type="SAM" id="Phobius"/>
    </source>
</evidence>
<dbReference type="EMBL" id="JACIDH010000001">
    <property type="protein sequence ID" value="MBB3877726.1"/>
    <property type="molecule type" value="Genomic_DNA"/>
</dbReference>
<accession>A0A7W6F1I1</accession>
<evidence type="ECO:0000313" key="2">
    <source>
        <dbReference type="EMBL" id="MBB3877726.1"/>
    </source>
</evidence>
<dbReference type="AlphaFoldDB" id="A0A7W6F1I1"/>
<feature type="transmembrane region" description="Helical" evidence="1">
    <location>
        <begin position="55"/>
        <end position="72"/>
    </location>
</feature>
<feature type="transmembrane region" description="Helical" evidence="1">
    <location>
        <begin position="25"/>
        <end position="43"/>
    </location>
</feature>
<keyword evidence="3" id="KW-1185">Reference proteome</keyword>